<organism evidence="2 3">
    <name type="scientific">Neurospora tetraspora</name>
    <dbReference type="NCBI Taxonomy" id="94610"/>
    <lineage>
        <taxon>Eukaryota</taxon>
        <taxon>Fungi</taxon>
        <taxon>Dikarya</taxon>
        <taxon>Ascomycota</taxon>
        <taxon>Pezizomycotina</taxon>
        <taxon>Sordariomycetes</taxon>
        <taxon>Sordariomycetidae</taxon>
        <taxon>Sordariales</taxon>
        <taxon>Sordariaceae</taxon>
        <taxon>Neurospora</taxon>
    </lineage>
</organism>
<dbReference type="GeneID" id="87862818"/>
<dbReference type="EMBL" id="JAUEPP010000005">
    <property type="protein sequence ID" value="KAK3343325.1"/>
    <property type="molecule type" value="Genomic_DNA"/>
</dbReference>
<keyword evidence="3" id="KW-1185">Reference proteome</keyword>
<reference evidence="2" key="1">
    <citation type="journal article" date="2023" name="Mol. Phylogenet. Evol.">
        <title>Genome-scale phylogeny and comparative genomics of the fungal order Sordariales.</title>
        <authorList>
            <person name="Hensen N."/>
            <person name="Bonometti L."/>
            <person name="Westerberg I."/>
            <person name="Brannstrom I.O."/>
            <person name="Guillou S."/>
            <person name="Cros-Aarteil S."/>
            <person name="Calhoun S."/>
            <person name="Haridas S."/>
            <person name="Kuo A."/>
            <person name="Mondo S."/>
            <person name="Pangilinan J."/>
            <person name="Riley R."/>
            <person name="LaButti K."/>
            <person name="Andreopoulos B."/>
            <person name="Lipzen A."/>
            <person name="Chen C."/>
            <person name="Yan M."/>
            <person name="Daum C."/>
            <person name="Ng V."/>
            <person name="Clum A."/>
            <person name="Steindorff A."/>
            <person name="Ohm R.A."/>
            <person name="Martin F."/>
            <person name="Silar P."/>
            <person name="Natvig D.O."/>
            <person name="Lalanne C."/>
            <person name="Gautier V."/>
            <person name="Ament-Velasquez S.L."/>
            <person name="Kruys A."/>
            <person name="Hutchinson M.I."/>
            <person name="Powell A.J."/>
            <person name="Barry K."/>
            <person name="Miller A.N."/>
            <person name="Grigoriev I.V."/>
            <person name="Debuchy R."/>
            <person name="Gladieux P."/>
            <person name="Hiltunen Thoren M."/>
            <person name="Johannesson H."/>
        </authorList>
    </citation>
    <scope>NUCLEOTIDE SEQUENCE</scope>
    <source>
        <strain evidence="2">CBS 560.94</strain>
    </source>
</reference>
<evidence type="ECO:0000313" key="2">
    <source>
        <dbReference type="EMBL" id="KAK3343325.1"/>
    </source>
</evidence>
<dbReference type="PANTHER" id="PTHR35910">
    <property type="entry name" value="2EXR DOMAIN-CONTAINING PROTEIN"/>
    <property type="match status" value="1"/>
</dbReference>
<protein>
    <recommendedName>
        <fullName evidence="1">2EXR domain-containing protein</fullName>
    </recommendedName>
</protein>
<dbReference type="Proteomes" id="UP001278500">
    <property type="component" value="Unassembled WGS sequence"/>
</dbReference>
<evidence type="ECO:0000313" key="3">
    <source>
        <dbReference type="Proteomes" id="UP001278500"/>
    </source>
</evidence>
<dbReference type="AlphaFoldDB" id="A0AAE0JEE3"/>
<gene>
    <name evidence="2" type="ORF">B0H65DRAFT_444048</name>
</gene>
<dbReference type="RefSeq" id="XP_062681118.1">
    <property type="nucleotide sequence ID" value="XM_062825664.1"/>
</dbReference>
<sequence>MSQTTSPTTTPPTFHPLPRLPYELRLLIWEATISPRRVEVDFLVLNQLFHQPQWTHRLVSLTPPPAILSTCRESREVGLKVYKKVFLGLRRPIPYVWLNPRLDELKLEQGAVAYAPSVNAFINAALSR</sequence>
<evidence type="ECO:0000259" key="1">
    <source>
        <dbReference type="Pfam" id="PF20150"/>
    </source>
</evidence>
<dbReference type="PANTHER" id="PTHR35910:SF1">
    <property type="entry name" value="2EXR DOMAIN-CONTAINING PROTEIN"/>
    <property type="match status" value="1"/>
</dbReference>
<feature type="domain" description="2EXR" evidence="1">
    <location>
        <begin position="14"/>
        <end position="104"/>
    </location>
</feature>
<name>A0AAE0JEE3_9PEZI</name>
<accession>A0AAE0JEE3</accession>
<reference evidence="2" key="2">
    <citation type="submission" date="2023-06" db="EMBL/GenBank/DDBJ databases">
        <authorList>
            <consortium name="Lawrence Berkeley National Laboratory"/>
            <person name="Haridas S."/>
            <person name="Hensen N."/>
            <person name="Bonometti L."/>
            <person name="Westerberg I."/>
            <person name="Brannstrom I.O."/>
            <person name="Guillou S."/>
            <person name="Cros-Aarteil S."/>
            <person name="Calhoun S."/>
            <person name="Kuo A."/>
            <person name="Mondo S."/>
            <person name="Pangilinan J."/>
            <person name="Riley R."/>
            <person name="Labutti K."/>
            <person name="Andreopoulos B."/>
            <person name="Lipzen A."/>
            <person name="Chen C."/>
            <person name="Yanf M."/>
            <person name="Daum C."/>
            <person name="Ng V."/>
            <person name="Clum A."/>
            <person name="Steindorff A."/>
            <person name="Ohm R."/>
            <person name="Martin F."/>
            <person name="Silar P."/>
            <person name="Natvig D."/>
            <person name="Lalanne C."/>
            <person name="Gautier V."/>
            <person name="Ament-Velasquez S.L."/>
            <person name="Kruys A."/>
            <person name="Hutchinson M.I."/>
            <person name="Powell A.J."/>
            <person name="Barry K."/>
            <person name="Miller A.N."/>
            <person name="Grigoriev I.V."/>
            <person name="Debuchy R."/>
            <person name="Gladieux P."/>
            <person name="Thoren M.H."/>
            <person name="Johannesson H."/>
        </authorList>
    </citation>
    <scope>NUCLEOTIDE SEQUENCE</scope>
    <source>
        <strain evidence="2">CBS 560.94</strain>
    </source>
</reference>
<dbReference type="Pfam" id="PF20150">
    <property type="entry name" value="2EXR"/>
    <property type="match status" value="1"/>
</dbReference>
<dbReference type="InterPro" id="IPR045518">
    <property type="entry name" value="2EXR"/>
</dbReference>
<comment type="caution">
    <text evidence="2">The sequence shown here is derived from an EMBL/GenBank/DDBJ whole genome shotgun (WGS) entry which is preliminary data.</text>
</comment>
<proteinExistence type="predicted"/>